<protein>
    <submittedName>
        <fullName evidence="2">Uncharacterized protein</fullName>
    </submittedName>
</protein>
<proteinExistence type="predicted"/>
<gene>
    <name evidence="2" type="ORF">E4L95_09870</name>
</gene>
<feature type="chain" id="PRO_5021430502" evidence="1">
    <location>
        <begin position="28"/>
        <end position="170"/>
    </location>
</feature>
<comment type="caution">
    <text evidence="2">The sequence shown here is derived from an EMBL/GenBank/DDBJ whole genome shotgun (WGS) entry which is preliminary data.</text>
</comment>
<dbReference type="Proteomes" id="UP000297972">
    <property type="component" value="Unassembled WGS sequence"/>
</dbReference>
<keyword evidence="1" id="KW-0732">Signal</keyword>
<sequence length="170" mass="18363">MSAHDALISKFFVILLIVATASLPALAQGAIFETPALNTGLGFMPDRIDRNTPGATMVSFLRAVDGQDWTAAAHLLDLGDLPPSRRAAEGRAWFTTYTTFLTATPCWTGRPPLIVPTLCKSRAATPWPLPAIPAGRCFCATCPLTWPRRRSGSSDPIQRVVKAFANDQIL</sequence>
<dbReference type="OrthoDB" id="9792218at2"/>
<reference evidence="2 3" key="1">
    <citation type="submission" date="2019-03" db="EMBL/GenBank/DDBJ databases">
        <authorList>
            <person name="Li J."/>
        </authorList>
    </citation>
    <scope>NUCLEOTIDE SEQUENCE [LARGE SCALE GENOMIC DNA]</scope>
    <source>
        <strain evidence="2 3">3058</strain>
    </source>
</reference>
<dbReference type="RefSeq" id="WP_135817479.1">
    <property type="nucleotide sequence ID" value="NZ_SRPG01000078.1"/>
</dbReference>
<evidence type="ECO:0000256" key="1">
    <source>
        <dbReference type="SAM" id="SignalP"/>
    </source>
</evidence>
<feature type="signal peptide" evidence="1">
    <location>
        <begin position="1"/>
        <end position="27"/>
    </location>
</feature>
<keyword evidence="3" id="KW-1185">Reference proteome</keyword>
<dbReference type="AlphaFoldDB" id="A0A4Z1BW97"/>
<name>A0A4Z1BW97_9RHOB</name>
<accession>A0A4Z1BW97</accession>
<organism evidence="2 3">
    <name type="scientific">Paracoccus liaowanqingii</name>
    <dbReference type="NCBI Taxonomy" id="2560053"/>
    <lineage>
        <taxon>Bacteria</taxon>
        <taxon>Pseudomonadati</taxon>
        <taxon>Pseudomonadota</taxon>
        <taxon>Alphaproteobacteria</taxon>
        <taxon>Rhodobacterales</taxon>
        <taxon>Paracoccaceae</taxon>
        <taxon>Paracoccus</taxon>
    </lineage>
</organism>
<evidence type="ECO:0000313" key="3">
    <source>
        <dbReference type="Proteomes" id="UP000297972"/>
    </source>
</evidence>
<evidence type="ECO:0000313" key="2">
    <source>
        <dbReference type="EMBL" id="TGN61596.1"/>
    </source>
</evidence>
<dbReference type="EMBL" id="SRPG01000078">
    <property type="protein sequence ID" value="TGN61596.1"/>
    <property type="molecule type" value="Genomic_DNA"/>
</dbReference>